<proteinExistence type="predicted"/>
<evidence type="ECO:0000256" key="1">
    <source>
        <dbReference type="ARBA" id="ARBA00022962"/>
    </source>
</evidence>
<dbReference type="InterPro" id="IPR026869">
    <property type="entry name" value="EgtC-like"/>
</dbReference>
<dbReference type="CDD" id="cd01908">
    <property type="entry name" value="YafJ"/>
    <property type="match status" value="1"/>
</dbReference>
<evidence type="ECO:0000313" key="3">
    <source>
        <dbReference type="EMBL" id="CAE0413244.1"/>
    </source>
</evidence>
<accession>A0A7S3L842</accession>
<protein>
    <recommendedName>
        <fullName evidence="2">Glutamine amidotransferase type-2 domain-containing protein</fullName>
    </recommendedName>
</protein>
<gene>
    <name evidence="3" type="ORF">ACOF00016_LOCUS10501</name>
</gene>
<dbReference type="EMBL" id="HBIM01012868">
    <property type="protein sequence ID" value="CAE0413244.1"/>
    <property type="molecule type" value="Transcribed_RNA"/>
</dbReference>
<dbReference type="AlphaFoldDB" id="A0A7S3L842"/>
<dbReference type="InterPro" id="IPR017932">
    <property type="entry name" value="GATase_2_dom"/>
</dbReference>
<feature type="domain" description="Glutamine amidotransferase type-2" evidence="2">
    <location>
        <begin position="2"/>
        <end position="353"/>
    </location>
</feature>
<evidence type="ECO:0000259" key="2">
    <source>
        <dbReference type="PROSITE" id="PS51278"/>
    </source>
</evidence>
<dbReference type="PROSITE" id="PS51278">
    <property type="entry name" value="GATASE_TYPE_2"/>
    <property type="match status" value="1"/>
</dbReference>
<keyword evidence="1" id="KW-0315">Glutamine amidotransferase</keyword>
<dbReference type="PANTHER" id="PTHR42824:SF1">
    <property type="entry name" value="GLUTAMINE AMIDOTRANSFERASE YAFJ-RELATED"/>
    <property type="match status" value="1"/>
</dbReference>
<reference evidence="3" key="1">
    <citation type="submission" date="2021-01" db="EMBL/GenBank/DDBJ databases">
        <authorList>
            <person name="Corre E."/>
            <person name="Pelletier E."/>
            <person name="Niang G."/>
            <person name="Scheremetjew M."/>
            <person name="Finn R."/>
            <person name="Kale V."/>
            <person name="Holt S."/>
            <person name="Cochrane G."/>
            <person name="Meng A."/>
            <person name="Brown T."/>
            <person name="Cohen L."/>
        </authorList>
    </citation>
    <scope>NUCLEOTIDE SEQUENCE</scope>
    <source>
        <strain evidence="3">CCMP127</strain>
    </source>
</reference>
<organism evidence="3">
    <name type="scientific">Amphora coffeiformis</name>
    <dbReference type="NCBI Taxonomy" id="265554"/>
    <lineage>
        <taxon>Eukaryota</taxon>
        <taxon>Sar</taxon>
        <taxon>Stramenopiles</taxon>
        <taxon>Ochrophyta</taxon>
        <taxon>Bacillariophyta</taxon>
        <taxon>Bacillariophyceae</taxon>
        <taxon>Bacillariophycidae</taxon>
        <taxon>Thalassiophysales</taxon>
        <taxon>Catenulaceae</taxon>
        <taxon>Amphora</taxon>
    </lineage>
</organism>
<dbReference type="Gene3D" id="3.60.20.10">
    <property type="entry name" value="Glutamine Phosphoribosylpyrophosphate, subunit 1, domain 1"/>
    <property type="match status" value="1"/>
</dbReference>
<name>A0A7S3L842_9STRA</name>
<dbReference type="PANTHER" id="PTHR42824">
    <property type="entry name" value="GLUTAMINE AMIDOTRANSFERASE"/>
    <property type="match status" value="1"/>
</dbReference>
<sequence length="353" mass="39470">MCQLLAINADTPTSISFTFRKFCQRGGCGDVHKDGWGLCFYEGGGGIRSFYDTAACCRSPLAAFLKDNFSPKTSNMVAHIRYMTRGDVSIENLHPFVRELWGITFCFAHNGDVPLFSHIQKNRHILLGKASADNLVYHEVGDTDSEAVFCAILNALRAEFHDELPTLHQLHDFLAQICEEIVTHKDVIFNFILSCGPNTLFAYSWPGRKPPSTTWNGLYYLVRQEVSPSIATVTAAMPSTPSVHSLKLEDEDYEIDYHFPPLTTSKNDENTTTINNPPEHLNRIAIVATKPLTDEVGWIEMKPRELLMFDRGVPYSTSTELDTIDCEGRGLLSKCFPKAACLVCKASSRTPIH</sequence>
<dbReference type="SUPFAM" id="SSF56235">
    <property type="entry name" value="N-terminal nucleophile aminohydrolases (Ntn hydrolases)"/>
    <property type="match status" value="1"/>
</dbReference>
<dbReference type="InterPro" id="IPR029055">
    <property type="entry name" value="Ntn_hydrolases_N"/>
</dbReference>
<dbReference type="Pfam" id="PF13230">
    <property type="entry name" value="GATase_4"/>
    <property type="match status" value="1"/>
</dbReference>